<name>A0A1G9WBJ2_9PSEU</name>
<organism evidence="1 2">
    <name type="scientific">Lentzea albidocapillata subsp. violacea</name>
    <dbReference type="NCBI Taxonomy" id="128104"/>
    <lineage>
        <taxon>Bacteria</taxon>
        <taxon>Bacillati</taxon>
        <taxon>Actinomycetota</taxon>
        <taxon>Actinomycetes</taxon>
        <taxon>Pseudonocardiales</taxon>
        <taxon>Pseudonocardiaceae</taxon>
        <taxon>Lentzea</taxon>
    </lineage>
</organism>
<accession>A0A1G9WBJ2</accession>
<dbReference type="InterPro" id="IPR011989">
    <property type="entry name" value="ARM-like"/>
</dbReference>
<sequence length="460" mass="48751">MPAVLPGRLVNAVLEGLASNPALPGYLLDRLVTRPGLAAELADRPDLTAEHVRALLAHGDSSAVYRLLENGMVAPEDVPIVNEPVALVLTGRADADPALARALAFHPDRSIRARLPESACSLPADVVTLLARDPEPEVVAELVLFHALPPALAESLSHHPSPDVLRALASSPHTPASVLALLRPGTLVRELAANSATPPAVAADLLPHHASRYFLAGRPDLPPSVYEQLASELEPGILSQLAANPAVPVPVLRQLTGTRALRLVLLRNPAIPLDLLEELAPAARIGPDPLPRIASASPAELRALAASPVTQVRMMVATRADLPPDLFAGLVRDADPGVAGAVVVHPLATVPQLWELASRHGPRLYPQVARNPLCPAELLHHMALRAASAQQTWRAVARHPHASGETLLLCLEDVRARHLAAAHPHLPVSMIMELLRREFTAGAAAANPSLPVRVMEQLVD</sequence>
<evidence type="ECO:0008006" key="3">
    <source>
        <dbReference type="Google" id="ProtNLM"/>
    </source>
</evidence>
<dbReference type="AlphaFoldDB" id="A0A1G9WBJ2"/>
<reference evidence="2" key="1">
    <citation type="submission" date="2016-10" db="EMBL/GenBank/DDBJ databases">
        <authorList>
            <person name="Varghese N."/>
            <person name="Submissions S."/>
        </authorList>
    </citation>
    <scope>NUCLEOTIDE SEQUENCE [LARGE SCALE GENOMIC DNA]</scope>
    <source>
        <strain evidence="2">DSM 44796</strain>
    </source>
</reference>
<dbReference type="EMBL" id="FNET01000027">
    <property type="protein sequence ID" value="SDM81840.1"/>
    <property type="molecule type" value="Genomic_DNA"/>
</dbReference>
<evidence type="ECO:0000313" key="2">
    <source>
        <dbReference type="Proteomes" id="UP000199682"/>
    </source>
</evidence>
<evidence type="ECO:0000313" key="1">
    <source>
        <dbReference type="EMBL" id="SDM81840.1"/>
    </source>
</evidence>
<dbReference type="Gene3D" id="1.25.10.10">
    <property type="entry name" value="Leucine-rich Repeat Variant"/>
    <property type="match status" value="2"/>
</dbReference>
<protein>
    <recommendedName>
        <fullName evidence="3">Leucine rich repeat variant</fullName>
    </recommendedName>
</protein>
<dbReference type="Proteomes" id="UP000199682">
    <property type="component" value="Unassembled WGS sequence"/>
</dbReference>
<proteinExistence type="predicted"/>
<gene>
    <name evidence="1" type="ORF">SAMN04488074_12765</name>
</gene>